<comment type="caution">
    <text evidence="1">The sequence shown here is derived from an EMBL/GenBank/DDBJ whole genome shotgun (WGS) entry which is preliminary data.</text>
</comment>
<name>A0ABP8BEX0_9SPHI</name>
<proteinExistence type="predicted"/>
<evidence type="ECO:0000313" key="1">
    <source>
        <dbReference type="EMBL" id="GAA4204232.1"/>
    </source>
</evidence>
<dbReference type="EMBL" id="BAABBY010000005">
    <property type="protein sequence ID" value="GAA4204232.1"/>
    <property type="molecule type" value="Genomic_DNA"/>
</dbReference>
<dbReference type="NCBIfam" id="NF038153">
    <property type="entry name" value="lant_leader_L1a"/>
    <property type="match status" value="1"/>
</dbReference>
<dbReference type="RefSeq" id="WP_344851483.1">
    <property type="nucleotide sequence ID" value="NZ_BAABBY010000005.1"/>
</dbReference>
<sequence length="63" mass="6921">MKKKNLTDRKLSLNKKAISNLDDSNLDQIQGGATFTCCTEVVIKTKASEELAEDTSVHYSCGK</sequence>
<accession>A0ABP8BEX0</accession>
<reference evidence="2" key="1">
    <citation type="journal article" date="2019" name="Int. J. Syst. Evol. Microbiol.">
        <title>The Global Catalogue of Microorganisms (GCM) 10K type strain sequencing project: providing services to taxonomists for standard genome sequencing and annotation.</title>
        <authorList>
            <consortium name="The Broad Institute Genomics Platform"/>
            <consortium name="The Broad Institute Genome Sequencing Center for Infectious Disease"/>
            <person name="Wu L."/>
            <person name="Ma J."/>
        </authorList>
    </citation>
    <scope>NUCLEOTIDE SEQUENCE [LARGE SCALE GENOMIC DNA]</scope>
    <source>
        <strain evidence="2">JCM 17626</strain>
    </source>
</reference>
<evidence type="ECO:0008006" key="3">
    <source>
        <dbReference type="Google" id="ProtNLM"/>
    </source>
</evidence>
<protein>
    <recommendedName>
        <fullName evidence="3">Natural product</fullName>
    </recommendedName>
</protein>
<gene>
    <name evidence="1" type="ORF">GCM10022289_21750</name>
</gene>
<dbReference type="InterPro" id="IPR058238">
    <property type="entry name" value="Lant_leader_dom"/>
</dbReference>
<evidence type="ECO:0000313" key="2">
    <source>
        <dbReference type="Proteomes" id="UP001501772"/>
    </source>
</evidence>
<keyword evidence="2" id="KW-1185">Reference proteome</keyword>
<dbReference type="Proteomes" id="UP001501772">
    <property type="component" value="Unassembled WGS sequence"/>
</dbReference>
<organism evidence="1 2">
    <name type="scientific">Pedobacter jeongneungensis</name>
    <dbReference type="NCBI Taxonomy" id="947309"/>
    <lineage>
        <taxon>Bacteria</taxon>
        <taxon>Pseudomonadati</taxon>
        <taxon>Bacteroidota</taxon>
        <taxon>Sphingobacteriia</taxon>
        <taxon>Sphingobacteriales</taxon>
        <taxon>Sphingobacteriaceae</taxon>
        <taxon>Pedobacter</taxon>
    </lineage>
</organism>